<gene>
    <name evidence="1" type="ORF">AB6713_19790</name>
</gene>
<dbReference type="SUPFAM" id="SSF55961">
    <property type="entry name" value="Bet v1-like"/>
    <property type="match status" value="1"/>
</dbReference>
<dbReference type="Pfam" id="PF10604">
    <property type="entry name" value="Polyketide_cyc2"/>
    <property type="match status" value="1"/>
</dbReference>
<dbReference type="EMBL" id="JBFWIC010000053">
    <property type="protein sequence ID" value="MEZ0476824.1"/>
    <property type="molecule type" value="Genomic_DNA"/>
</dbReference>
<evidence type="ECO:0000313" key="1">
    <source>
        <dbReference type="EMBL" id="MEZ0476824.1"/>
    </source>
</evidence>
<organism evidence="1 2">
    <name type="scientific">Luteimonas salinilitoris</name>
    <dbReference type="NCBI Taxonomy" id="3237697"/>
    <lineage>
        <taxon>Bacteria</taxon>
        <taxon>Pseudomonadati</taxon>
        <taxon>Pseudomonadota</taxon>
        <taxon>Gammaproteobacteria</taxon>
        <taxon>Lysobacterales</taxon>
        <taxon>Lysobacteraceae</taxon>
        <taxon>Luteimonas</taxon>
    </lineage>
</organism>
<reference evidence="1 2" key="1">
    <citation type="submission" date="2024-07" db="EMBL/GenBank/DDBJ databases">
        <title>Luteimonas salilacus sp. nov., isolated from the shore soil of Salt Lake in Tibet of China.</title>
        <authorList>
            <person name="Zhang X."/>
            <person name="Li A."/>
        </authorList>
    </citation>
    <scope>NUCLEOTIDE SEQUENCE [LARGE SCALE GENOMIC DNA]</scope>
    <source>
        <strain evidence="1 2">B3-2-R+30</strain>
    </source>
</reference>
<accession>A0ABV4HZN7</accession>
<dbReference type="InterPro" id="IPR023393">
    <property type="entry name" value="START-like_dom_sf"/>
</dbReference>
<proteinExistence type="predicted"/>
<dbReference type="Gene3D" id="3.30.530.20">
    <property type="match status" value="1"/>
</dbReference>
<protein>
    <submittedName>
        <fullName evidence="1">SRPBCC family protein</fullName>
    </submittedName>
</protein>
<comment type="caution">
    <text evidence="1">The sequence shown here is derived from an EMBL/GenBank/DDBJ whole genome shotgun (WGS) entry which is preliminary data.</text>
</comment>
<dbReference type="Proteomes" id="UP001566331">
    <property type="component" value="Unassembled WGS sequence"/>
</dbReference>
<sequence>MKTFDVQSVSIQASAARVFAFIAEPTNLPRWTSAFKRADSRSAQLATPQGTVDIGLSTITQREAGAIDWKMTFPDGAVGLAYSRVTADGESRSVYSFVLMAPPVPLEALEGALEAQRGILAEELIRLKGILEGK</sequence>
<dbReference type="InterPro" id="IPR019587">
    <property type="entry name" value="Polyketide_cyclase/dehydratase"/>
</dbReference>
<dbReference type="RefSeq" id="WP_370565914.1">
    <property type="nucleotide sequence ID" value="NZ_JBFWIB010000040.1"/>
</dbReference>
<keyword evidence="2" id="KW-1185">Reference proteome</keyword>
<name>A0ABV4HZN7_9GAMM</name>
<evidence type="ECO:0000313" key="2">
    <source>
        <dbReference type="Proteomes" id="UP001566331"/>
    </source>
</evidence>